<dbReference type="FunFam" id="2.10.25.10:FF:000010">
    <property type="entry name" value="Pro-epidermal growth factor"/>
    <property type="match status" value="1"/>
</dbReference>
<dbReference type="SMART" id="SM00181">
    <property type="entry name" value="EGF"/>
    <property type="match status" value="2"/>
</dbReference>
<evidence type="ECO:0000256" key="4">
    <source>
        <dbReference type="PROSITE-ProRule" id="PRU00076"/>
    </source>
</evidence>
<organism evidence="7">
    <name type="scientific">Timema monikensis</name>
    <dbReference type="NCBI Taxonomy" id="170555"/>
    <lineage>
        <taxon>Eukaryota</taxon>
        <taxon>Metazoa</taxon>
        <taxon>Ecdysozoa</taxon>
        <taxon>Arthropoda</taxon>
        <taxon>Hexapoda</taxon>
        <taxon>Insecta</taxon>
        <taxon>Pterygota</taxon>
        <taxon>Neoptera</taxon>
        <taxon>Polyneoptera</taxon>
        <taxon>Phasmatodea</taxon>
        <taxon>Timematodea</taxon>
        <taxon>Timematoidea</taxon>
        <taxon>Timematidae</taxon>
        <taxon>Timema</taxon>
    </lineage>
</organism>
<dbReference type="Gene3D" id="2.10.25.10">
    <property type="entry name" value="Laminin"/>
    <property type="match status" value="2"/>
</dbReference>
<accession>A0A7R9EFF5</accession>
<feature type="compositionally biased region" description="Pro residues" evidence="5">
    <location>
        <begin position="296"/>
        <end position="311"/>
    </location>
</feature>
<keyword evidence="3" id="KW-1015">Disulfide bond</keyword>
<sequence>MNDGLCVLALAAYSPGTELSSSRLQTVSTQGAMKIATSRCIVHLWLALWVIPSNLTQAQHEHLLPEEDGYYLDSLVTDQYLPASGPETLQCPSDNVIRTRSKCKLNGEWMDCFKQHCCENYTYIGGRRCILQRLHSGILKCFVCSRCLPKGVEPCTLGLCEQRCAVYLQRVICTCYHGYKFNPNNQKKGIAPLCEDVDECSSQSHDCQQTCINTPGSYLCDCKRGFSLHADNRTCWRESPLPEEEQDPLTQAATRDRCWSSCDTVNKLHDRINSLHEKVLALSTAVRLSSFASGPPGQPGRPGPAGPPGPRGFPGKCNRDNIVERRGGIVQPILQLCILDNTTQLLYILDNVVLVSIGPEGTPGETKGSSDLTSNLLDSYVTAEDIPGQKFCSCKRGPLGPTGPPGREGPKGDQGERGGRGPKGNPGSFDFLLLLLSDIRHDIKHLQRKIFGGEQEPPPFDLQVALKQQLSRERRRQDRLLQGHVTPWLERGGGGTKVEYSRDSGETETRPLEGQGDPGSHYSSEDYDEDWPSSGEMEEYP</sequence>
<dbReference type="SMART" id="SM00179">
    <property type="entry name" value="EGF_CA"/>
    <property type="match status" value="1"/>
</dbReference>
<dbReference type="PANTHER" id="PTHR24034:SF204">
    <property type="entry name" value="ADHESION G PROTEIN-COUPLED RECEPTOR E1"/>
    <property type="match status" value="1"/>
</dbReference>
<dbReference type="GO" id="GO:0005509">
    <property type="term" value="F:calcium ion binding"/>
    <property type="evidence" value="ECO:0007669"/>
    <property type="project" value="InterPro"/>
</dbReference>
<dbReference type="InterPro" id="IPR000742">
    <property type="entry name" value="EGF"/>
</dbReference>
<dbReference type="PROSITE" id="PS50026">
    <property type="entry name" value="EGF_3"/>
    <property type="match status" value="1"/>
</dbReference>
<keyword evidence="1 4" id="KW-0245">EGF-like domain</keyword>
<feature type="region of interest" description="Disordered" evidence="5">
    <location>
        <begin position="475"/>
        <end position="541"/>
    </location>
</feature>
<dbReference type="InterPro" id="IPR050751">
    <property type="entry name" value="ECM_structural_protein"/>
</dbReference>
<feature type="region of interest" description="Disordered" evidence="5">
    <location>
        <begin position="290"/>
        <end position="318"/>
    </location>
</feature>
<feature type="region of interest" description="Disordered" evidence="5">
    <location>
        <begin position="392"/>
        <end position="425"/>
    </location>
</feature>
<comment type="caution">
    <text evidence="4">Lacks conserved residue(s) required for the propagation of feature annotation.</text>
</comment>
<dbReference type="PROSITE" id="PS00010">
    <property type="entry name" value="ASX_HYDROXYL"/>
    <property type="match status" value="1"/>
</dbReference>
<dbReference type="AlphaFoldDB" id="A0A7R9EFF5"/>
<dbReference type="Gene3D" id="1.20.5.320">
    <property type="entry name" value="6-Phosphogluconate Dehydrogenase, domain 3"/>
    <property type="match status" value="1"/>
</dbReference>
<dbReference type="InterPro" id="IPR000152">
    <property type="entry name" value="EGF-type_Asp/Asn_hydroxyl_site"/>
</dbReference>
<reference evidence="7" key="1">
    <citation type="submission" date="2020-11" db="EMBL/GenBank/DDBJ databases">
        <authorList>
            <person name="Tran Van P."/>
        </authorList>
    </citation>
    <scope>NUCLEOTIDE SEQUENCE</scope>
</reference>
<name>A0A7R9EFF5_9NEOP</name>
<evidence type="ECO:0000259" key="6">
    <source>
        <dbReference type="PROSITE" id="PS50026"/>
    </source>
</evidence>
<dbReference type="SUPFAM" id="SSF57196">
    <property type="entry name" value="EGF/Laminin"/>
    <property type="match status" value="1"/>
</dbReference>
<feature type="compositionally biased region" description="Acidic residues" evidence="5">
    <location>
        <begin position="525"/>
        <end position="541"/>
    </location>
</feature>
<dbReference type="PROSITE" id="PS01187">
    <property type="entry name" value="EGF_CA"/>
    <property type="match status" value="1"/>
</dbReference>
<keyword evidence="2" id="KW-0677">Repeat</keyword>
<dbReference type="PANTHER" id="PTHR24034">
    <property type="entry name" value="EGF-LIKE DOMAIN-CONTAINING PROTEIN"/>
    <property type="match status" value="1"/>
</dbReference>
<evidence type="ECO:0000313" key="7">
    <source>
        <dbReference type="EMBL" id="CAD7433006.1"/>
    </source>
</evidence>
<evidence type="ECO:0000256" key="2">
    <source>
        <dbReference type="ARBA" id="ARBA00022737"/>
    </source>
</evidence>
<dbReference type="InterPro" id="IPR001881">
    <property type="entry name" value="EGF-like_Ca-bd_dom"/>
</dbReference>
<dbReference type="InterPro" id="IPR049883">
    <property type="entry name" value="NOTCH1_EGF-like"/>
</dbReference>
<gene>
    <name evidence="7" type="ORF">TMSB3V08_LOCUS9697</name>
</gene>
<protein>
    <recommendedName>
        <fullName evidence="6">EGF-like domain-containing protein</fullName>
    </recommendedName>
</protein>
<dbReference type="EMBL" id="OB796062">
    <property type="protein sequence ID" value="CAD7433006.1"/>
    <property type="molecule type" value="Genomic_DNA"/>
</dbReference>
<evidence type="ECO:0000256" key="3">
    <source>
        <dbReference type="ARBA" id="ARBA00023157"/>
    </source>
</evidence>
<evidence type="ECO:0000256" key="1">
    <source>
        <dbReference type="ARBA" id="ARBA00022536"/>
    </source>
</evidence>
<dbReference type="Pfam" id="PF07645">
    <property type="entry name" value="EGF_CA"/>
    <property type="match status" value="1"/>
</dbReference>
<feature type="compositionally biased region" description="Basic and acidic residues" evidence="5">
    <location>
        <begin position="499"/>
        <end position="511"/>
    </location>
</feature>
<dbReference type="InterPro" id="IPR018097">
    <property type="entry name" value="EGF_Ca-bd_CS"/>
</dbReference>
<evidence type="ECO:0000256" key="5">
    <source>
        <dbReference type="SAM" id="MobiDB-lite"/>
    </source>
</evidence>
<feature type="domain" description="EGF-like" evidence="6">
    <location>
        <begin position="196"/>
        <end position="231"/>
    </location>
</feature>
<feature type="compositionally biased region" description="Basic and acidic residues" evidence="5">
    <location>
        <begin position="408"/>
        <end position="419"/>
    </location>
</feature>
<proteinExistence type="predicted"/>